<dbReference type="Proteomes" id="UP000593765">
    <property type="component" value="Chromosome"/>
</dbReference>
<proteinExistence type="predicted"/>
<keyword evidence="3" id="KW-1185">Reference proteome</keyword>
<organism evidence="2 3">
    <name type="scientific">Humisphaera borealis</name>
    <dbReference type="NCBI Taxonomy" id="2807512"/>
    <lineage>
        <taxon>Bacteria</taxon>
        <taxon>Pseudomonadati</taxon>
        <taxon>Planctomycetota</taxon>
        <taxon>Phycisphaerae</taxon>
        <taxon>Tepidisphaerales</taxon>
        <taxon>Tepidisphaeraceae</taxon>
        <taxon>Humisphaera</taxon>
    </lineage>
</organism>
<feature type="region of interest" description="Disordered" evidence="1">
    <location>
        <begin position="1"/>
        <end position="69"/>
    </location>
</feature>
<protein>
    <submittedName>
        <fullName evidence="2">Uncharacterized protein</fullName>
    </submittedName>
</protein>
<dbReference type="AlphaFoldDB" id="A0A7M2WT30"/>
<name>A0A7M2WT30_9BACT</name>
<sequence length="69" mass="7244">MTRSIFDPTGPNTERSGNQFTGADANSRSHMPESAVDGVVNAPGDLDDDNISLEPDSPPVAADTDKDAR</sequence>
<reference evidence="2 3" key="1">
    <citation type="submission" date="2020-10" db="EMBL/GenBank/DDBJ databases">
        <title>Wide distribution of Phycisphaera-like planctomycetes from WD2101 soil group in peatlands and genome analysis of the first cultivated representative.</title>
        <authorList>
            <person name="Dedysh S.N."/>
            <person name="Beletsky A.V."/>
            <person name="Ivanova A."/>
            <person name="Kulichevskaya I.S."/>
            <person name="Suzina N.E."/>
            <person name="Philippov D.A."/>
            <person name="Rakitin A.L."/>
            <person name="Mardanov A.V."/>
            <person name="Ravin N.V."/>
        </authorList>
    </citation>
    <scope>NUCLEOTIDE SEQUENCE [LARGE SCALE GENOMIC DNA]</scope>
    <source>
        <strain evidence="2 3">M1803</strain>
    </source>
</reference>
<gene>
    <name evidence="2" type="ORF">IPV69_15880</name>
</gene>
<dbReference type="EMBL" id="CP063458">
    <property type="protein sequence ID" value="QOV87760.1"/>
    <property type="molecule type" value="Genomic_DNA"/>
</dbReference>
<feature type="compositionally biased region" description="Polar residues" evidence="1">
    <location>
        <begin position="10"/>
        <end position="29"/>
    </location>
</feature>
<evidence type="ECO:0000256" key="1">
    <source>
        <dbReference type="SAM" id="MobiDB-lite"/>
    </source>
</evidence>
<evidence type="ECO:0000313" key="2">
    <source>
        <dbReference type="EMBL" id="QOV87760.1"/>
    </source>
</evidence>
<dbReference type="KEGG" id="hbs:IPV69_15880"/>
<accession>A0A7M2WT30</accession>
<evidence type="ECO:0000313" key="3">
    <source>
        <dbReference type="Proteomes" id="UP000593765"/>
    </source>
</evidence>
<dbReference type="RefSeq" id="WP_206290670.1">
    <property type="nucleotide sequence ID" value="NZ_CP063458.1"/>
</dbReference>